<dbReference type="Gene3D" id="3.20.20.80">
    <property type="entry name" value="Glycosidases"/>
    <property type="match status" value="1"/>
</dbReference>
<dbReference type="InterPro" id="IPR036116">
    <property type="entry name" value="FN3_sf"/>
</dbReference>
<dbReference type="InterPro" id="IPR029070">
    <property type="entry name" value="Chitinase_insertion_sf"/>
</dbReference>
<dbReference type="CDD" id="cd00063">
    <property type="entry name" value="FN3"/>
    <property type="match status" value="2"/>
</dbReference>
<evidence type="ECO:0000256" key="7">
    <source>
        <dbReference type="ARBA" id="ARBA00023295"/>
    </source>
</evidence>
<dbReference type="GO" id="GO:0008843">
    <property type="term" value="F:endochitinase activity"/>
    <property type="evidence" value="ECO:0007669"/>
    <property type="project" value="UniProtKB-EC"/>
</dbReference>
<name>A0A852VQI9_9BACT</name>
<dbReference type="CDD" id="cd12215">
    <property type="entry name" value="ChiC_BD"/>
    <property type="match status" value="1"/>
</dbReference>
<accession>A0A852VQI9</accession>
<dbReference type="CDD" id="cd12214">
    <property type="entry name" value="ChiA1_BD"/>
    <property type="match status" value="1"/>
</dbReference>
<comment type="caution">
    <text evidence="12">The sequence shown here is derived from an EMBL/GenBank/DDBJ whole genome shotgun (WGS) entry which is preliminary data.</text>
</comment>
<protein>
    <recommendedName>
        <fullName evidence="3">chitinase</fullName>
        <ecNumber evidence="3">3.2.1.14</ecNumber>
    </recommendedName>
</protein>
<evidence type="ECO:0000256" key="9">
    <source>
        <dbReference type="SAM" id="SignalP"/>
    </source>
</evidence>
<keyword evidence="5" id="KW-0624">Polysaccharide degradation</keyword>
<evidence type="ECO:0000256" key="1">
    <source>
        <dbReference type="ARBA" id="ARBA00000822"/>
    </source>
</evidence>
<evidence type="ECO:0000256" key="4">
    <source>
        <dbReference type="ARBA" id="ARBA00022801"/>
    </source>
</evidence>
<dbReference type="InterPro" id="IPR036573">
    <property type="entry name" value="CBM_sf_5/12"/>
</dbReference>
<dbReference type="AlphaFoldDB" id="A0A852VQI9"/>
<dbReference type="GO" id="GO:0005975">
    <property type="term" value="P:carbohydrate metabolic process"/>
    <property type="evidence" value="ECO:0007669"/>
    <property type="project" value="InterPro"/>
</dbReference>
<evidence type="ECO:0000259" key="10">
    <source>
        <dbReference type="PROSITE" id="PS50853"/>
    </source>
</evidence>
<dbReference type="GO" id="GO:0005576">
    <property type="term" value="C:extracellular region"/>
    <property type="evidence" value="ECO:0007669"/>
    <property type="project" value="InterPro"/>
</dbReference>
<feature type="domain" description="Fibronectin type-III" evidence="10">
    <location>
        <begin position="241"/>
        <end position="326"/>
    </location>
</feature>
<dbReference type="SMART" id="SM00636">
    <property type="entry name" value="Glyco_18"/>
    <property type="match status" value="1"/>
</dbReference>
<dbReference type="InterPro" id="IPR001579">
    <property type="entry name" value="Glyco_hydro_18_chit_AS"/>
</dbReference>
<dbReference type="SUPFAM" id="SSF51445">
    <property type="entry name" value="(Trans)glycosidases"/>
    <property type="match status" value="1"/>
</dbReference>
<comment type="similarity">
    <text evidence="2">Belongs to the glycosyl hydrolase 18 family. Chitinase class II subfamily.</text>
</comment>
<keyword evidence="4 8" id="KW-0378">Hydrolase</keyword>
<dbReference type="InterPro" id="IPR017853">
    <property type="entry name" value="GH"/>
</dbReference>
<keyword evidence="6" id="KW-0119">Carbohydrate metabolism</keyword>
<feature type="domain" description="Fibronectin type-III" evidence="10">
    <location>
        <begin position="334"/>
        <end position="418"/>
    </location>
</feature>
<dbReference type="Pfam" id="PF00041">
    <property type="entry name" value="fn3"/>
    <property type="match status" value="3"/>
</dbReference>
<dbReference type="Proteomes" id="UP000564385">
    <property type="component" value="Unassembled WGS sequence"/>
</dbReference>
<keyword evidence="7 8" id="KW-0326">Glycosidase</keyword>
<dbReference type="InterPro" id="IPR003610">
    <property type="entry name" value="CBM5/12"/>
</dbReference>
<dbReference type="SMART" id="SM00060">
    <property type="entry name" value="FN3"/>
    <property type="match status" value="3"/>
</dbReference>
<dbReference type="SUPFAM" id="SSF49265">
    <property type="entry name" value="Fibronectin type III"/>
    <property type="match status" value="2"/>
</dbReference>
<dbReference type="GO" id="GO:0030246">
    <property type="term" value="F:carbohydrate binding"/>
    <property type="evidence" value="ECO:0007669"/>
    <property type="project" value="InterPro"/>
</dbReference>
<dbReference type="InterPro" id="IPR001223">
    <property type="entry name" value="Glyco_hydro18_cat"/>
</dbReference>
<dbReference type="GO" id="GO:0008061">
    <property type="term" value="F:chitin binding"/>
    <property type="evidence" value="ECO:0007669"/>
    <property type="project" value="InterPro"/>
</dbReference>
<organism evidence="12 13">
    <name type="scientific">Tunturiibacter lichenicola</name>
    <dbReference type="NCBI Taxonomy" id="2051959"/>
    <lineage>
        <taxon>Bacteria</taxon>
        <taxon>Pseudomonadati</taxon>
        <taxon>Acidobacteriota</taxon>
        <taxon>Terriglobia</taxon>
        <taxon>Terriglobales</taxon>
        <taxon>Acidobacteriaceae</taxon>
        <taxon>Tunturiibacter</taxon>
    </lineage>
</organism>
<keyword evidence="5" id="KW-0146">Chitin degradation</keyword>
<dbReference type="GO" id="GO:0006032">
    <property type="term" value="P:chitin catabolic process"/>
    <property type="evidence" value="ECO:0007669"/>
    <property type="project" value="UniProtKB-KW"/>
</dbReference>
<dbReference type="SMART" id="SM00495">
    <property type="entry name" value="ChtBD3"/>
    <property type="match status" value="2"/>
</dbReference>
<keyword evidence="9" id="KW-0732">Signal</keyword>
<dbReference type="InterPro" id="IPR050314">
    <property type="entry name" value="Glycosyl_Hydrlase_18"/>
</dbReference>
<feature type="domain" description="GH18" evidence="11">
    <location>
        <begin position="420"/>
        <end position="839"/>
    </location>
</feature>
<dbReference type="PANTHER" id="PTHR11177">
    <property type="entry name" value="CHITINASE"/>
    <property type="match status" value="1"/>
</dbReference>
<gene>
    <name evidence="12" type="ORF">HDF08_003721</name>
</gene>
<dbReference type="InterPro" id="IPR011583">
    <property type="entry name" value="Chitinase_II/V-like_cat"/>
</dbReference>
<dbReference type="PROSITE" id="PS50853">
    <property type="entry name" value="FN3"/>
    <property type="match status" value="3"/>
</dbReference>
<dbReference type="Gene3D" id="2.10.10.20">
    <property type="entry name" value="Carbohydrate-binding module superfamily 5/12"/>
    <property type="match status" value="2"/>
</dbReference>
<dbReference type="Gene3D" id="3.10.50.10">
    <property type="match status" value="1"/>
</dbReference>
<reference evidence="12 13" key="1">
    <citation type="submission" date="2020-07" db="EMBL/GenBank/DDBJ databases">
        <title>Genomic Encyclopedia of Type Strains, Phase IV (KMG-V): Genome sequencing to study the core and pangenomes of soil and plant-associated prokaryotes.</title>
        <authorList>
            <person name="Whitman W."/>
        </authorList>
    </citation>
    <scope>NUCLEOTIDE SEQUENCE [LARGE SCALE GENOMIC DNA]</scope>
    <source>
        <strain evidence="12 13">M8UP22</strain>
    </source>
</reference>
<feature type="domain" description="Fibronectin type-III" evidence="10">
    <location>
        <begin position="86"/>
        <end position="171"/>
    </location>
</feature>
<evidence type="ECO:0000256" key="6">
    <source>
        <dbReference type="ARBA" id="ARBA00023277"/>
    </source>
</evidence>
<dbReference type="Gene3D" id="2.60.40.10">
    <property type="entry name" value="Immunoglobulins"/>
    <property type="match status" value="3"/>
</dbReference>
<evidence type="ECO:0000256" key="5">
    <source>
        <dbReference type="ARBA" id="ARBA00023024"/>
    </source>
</evidence>
<dbReference type="Pfam" id="PF00704">
    <property type="entry name" value="Glyco_hydro_18"/>
    <property type="match status" value="1"/>
</dbReference>
<comment type="catalytic activity">
    <reaction evidence="1">
        <text>Random endo-hydrolysis of N-acetyl-beta-D-glucosaminide (1-&gt;4)-beta-linkages in chitin and chitodextrins.</text>
        <dbReference type="EC" id="3.2.1.14"/>
    </reaction>
</comment>
<dbReference type="SUPFAM" id="SSF51055">
    <property type="entry name" value="Carbohydrate binding domain"/>
    <property type="match status" value="2"/>
</dbReference>
<dbReference type="EC" id="3.2.1.14" evidence="3"/>
<dbReference type="InterPro" id="IPR013783">
    <property type="entry name" value="Ig-like_fold"/>
</dbReference>
<dbReference type="PROSITE" id="PS51910">
    <property type="entry name" value="GH18_2"/>
    <property type="match status" value="1"/>
</dbReference>
<evidence type="ECO:0000313" key="13">
    <source>
        <dbReference type="Proteomes" id="UP000564385"/>
    </source>
</evidence>
<dbReference type="PANTHER" id="PTHR11177:SF317">
    <property type="entry name" value="CHITINASE 12-RELATED"/>
    <property type="match status" value="1"/>
</dbReference>
<evidence type="ECO:0000256" key="2">
    <source>
        <dbReference type="ARBA" id="ARBA00009121"/>
    </source>
</evidence>
<dbReference type="EMBL" id="JACCCU010000003">
    <property type="protein sequence ID" value="NYF91602.1"/>
    <property type="molecule type" value="Genomic_DNA"/>
</dbReference>
<evidence type="ECO:0000256" key="3">
    <source>
        <dbReference type="ARBA" id="ARBA00012729"/>
    </source>
</evidence>
<dbReference type="PROSITE" id="PS01095">
    <property type="entry name" value="GH18_1"/>
    <property type="match status" value="1"/>
</dbReference>
<dbReference type="InterPro" id="IPR003961">
    <property type="entry name" value="FN3_dom"/>
</dbReference>
<sequence>MKRAVLPLFLLLSLIMPLLPTRASAQSIPNWAVGVSYSVGSLVMYQGVEYQALQANVSEAGWDPIDAPALWQKVGSGSSCTTIPSTPTGLTASGTTSSSTNLSWSAVTSPTGCSVSYKVLQGATSIAAPTTTSDAVTGLSASTTYSFAIEATDAAGTSAASPAVNVTTLAGSGGGGGTCGTAWSATAVYTAGMTASLGGQNYVANYWTQNQSPATNSGGAGSGLPWTATGACSSCTTVPSVPTGLAASGTTSSGTNLSWTADTTPTGCTVSYKVLQGGTSIATPTTPSDAVSGLTPSTTYSFTVEATDSAGTSAASSALNVKTSASSCTTKPSAPTGLTASGATSSTANISWTAVSAPSGCTVSYSISGGPSTLTSTTASDVESGLAPSTTYTFTVAATDYAGTSPGTSVNVTTTAPSTLIVGGWFEEWSIYYAGYNIANMQTNGVADKLTHLFYAFSGLTAPTSATAACVIADSYADYQKLGVPQVTGPYSGAGGVYGNFGAIQQLKAAHPNLKTIISIGGANAAAVTAFTTAASTAAGRTALASSCINIFIQGNIASGITAPGLFDGINIDWEFPTPTDTTNFTALLTEFRRQLTALSATTGKTYQLTFDAPAGPSDANNPGGFDTIDIPGTFAQSDFVTIDGYNYAGDWELATNDASPIYDDAADPLNGTGNTIDATVNYYLAKGVPAYKYTMGFPAYGAGWTGGLNSTNCGEYQNATAVSPVPNANGAGVCSTGNNQSSPAAGCDTLLTNGLATYGTIKNLLSNGYTACYDSTRIATSAFNPTTQTVFSYDDATSIAAKATYIKAHGLGGGYVWAVKDDDANGTIVKSLAAGLNP</sequence>
<evidence type="ECO:0000313" key="12">
    <source>
        <dbReference type="EMBL" id="NYF91602.1"/>
    </source>
</evidence>
<dbReference type="Pfam" id="PF02839">
    <property type="entry name" value="CBM_5_12"/>
    <property type="match status" value="1"/>
</dbReference>
<evidence type="ECO:0000256" key="8">
    <source>
        <dbReference type="RuleBase" id="RU000489"/>
    </source>
</evidence>
<feature type="signal peptide" evidence="9">
    <location>
        <begin position="1"/>
        <end position="25"/>
    </location>
</feature>
<proteinExistence type="inferred from homology"/>
<evidence type="ECO:0000259" key="11">
    <source>
        <dbReference type="PROSITE" id="PS51910"/>
    </source>
</evidence>
<feature type="chain" id="PRO_5032366484" description="chitinase" evidence="9">
    <location>
        <begin position="26"/>
        <end position="839"/>
    </location>
</feature>